<dbReference type="GO" id="GO:0000155">
    <property type="term" value="F:phosphorelay sensor kinase activity"/>
    <property type="evidence" value="ECO:0007669"/>
    <property type="project" value="InterPro"/>
</dbReference>
<dbReference type="EMBL" id="JAKRRX010000141">
    <property type="protein sequence ID" value="MCW8335783.1"/>
    <property type="molecule type" value="Genomic_DNA"/>
</dbReference>
<comment type="catalytic activity">
    <reaction evidence="1">
        <text>ATP + protein L-histidine = ADP + protein N-phospho-L-histidine.</text>
        <dbReference type="EC" id="2.7.13.3"/>
    </reaction>
</comment>
<comment type="caution">
    <text evidence="15">The sequence shown here is derived from an EMBL/GenBank/DDBJ whole genome shotgun (WGS) entry which is preliminary data.</text>
</comment>
<keyword evidence="16" id="KW-1185">Reference proteome</keyword>
<keyword evidence="11" id="KW-1133">Transmembrane helix</keyword>
<evidence type="ECO:0000256" key="1">
    <source>
        <dbReference type="ARBA" id="ARBA00000085"/>
    </source>
</evidence>
<evidence type="ECO:0000313" key="15">
    <source>
        <dbReference type="EMBL" id="MCW8335783.1"/>
    </source>
</evidence>
<evidence type="ECO:0000313" key="16">
    <source>
        <dbReference type="Proteomes" id="UP001155586"/>
    </source>
</evidence>
<keyword evidence="10" id="KW-0067">ATP-binding</keyword>
<dbReference type="SMART" id="SM00388">
    <property type="entry name" value="HisKA"/>
    <property type="match status" value="1"/>
</dbReference>
<dbReference type="CDD" id="cd00082">
    <property type="entry name" value="HisKA"/>
    <property type="match status" value="1"/>
</dbReference>
<reference evidence="15" key="1">
    <citation type="submission" date="2022-02" db="EMBL/GenBank/DDBJ databases">
        <title>Vibrio sp. nov., a new bacterium isolated from Bohai sea, China.</title>
        <authorList>
            <person name="Yuan Y."/>
        </authorList>
    </citation>
    <scope>NUCLEOTIDE SEQUENCE</scope>
    <source>
        <strain evidence="15">DBSS07</strain>
    </source>
</reference>
<keyword evidence="4" id="KW-1003">Cell membrane</keyword>
<evidence type="ECO:0000256" key="2">
    <source>
        <dbReference type="ARBA" id="ARBA00004651"/>
    </source>
</evidence>
<dbReference type="GO" id="GO:0005524">
    <property type="term" value="F:ATP binding"/>
    <property type="evidence" value="ECO:0007669"/>
    <property type="project" value="UniProtKB-KW"/>
</dbReference>
<evidence type="ECO:0000256" key="4">
    <source>
        <dbReference type="ARBA" id="ARBA00022475"/>
    </source>
</evidence>
<gene>
    <name evidence="15" type="ORF">MD483_18390</name>
</gene>
<dbReference type="PROSITE" id="PS50109">
    <property type="entry name" value="HIS_KIN"/>
    <property type="match status" value="1"/>
</dbReference>
<evidence type="ECO:0000256" key="11">
    <source>
        <dbReference type="ARBA" id="ARBA00022989"/>
    </source>
</evidence>
<keyword evidence="5" id="KW-0597">Phosphoprotein</keyword>
<keyword evidence="12" id="KW-0902">Two-component regulatory system</keyword>
<keyword evidence="7" id="KW-0812">Transmembrane</keyword>
<dbReference type="InterPro" id="IPR036890">
    <property type="entry name" value="HATPase_C_sf"/>
</dbReference>
<keyword evidence="9 15" id="KW-0418">Kinase</keyword>
<keyword evidence="8" id="KW-0547">Nucleotide-binding</keyword>
<dbReference type="AlphaFoldDB" id="A0A9X3CH71"/>
<evidence type="ECO:0000256" key="10">
    <source>
        <dbReference type="ARBA" id="ARBA00022840"/>
    </source>
</evidence>
<keyword evidence="13" id="KW-0472">Membrane</keyword>
<dbReference type="InterPro" id="IPR005467">
    <property type="entry name" value="His_kinase_dom"/>
</dbReference>
<dbReference type="Pfam" id="PF00512">
    <property type="entry name" value="HisKA"/>
    <property type="match status" value="1"/>
</dbReference>
<evidence type="ECO:0000256" key="12">
    <source>
        <dbReference type="ARBA" id="ARBA00023012"/>
    </source>
</evidence>
<feature type="non-terminal residue" evidence="15">
    <location>
        <position position="1"/>
    </location>
</feature>
<feature type="domain" description="Histidine kinase" evidence="14">
    <location>
        <begin position="78"/>
        <end position="273"/>
    </location>
</feature>
<dbReference type="InterPro" id="IPR050398">
    <property type="entry name" value="HssS/ArlS-like"/>
</dbReference>
<evidence type="ECO:0000256" key="6">
    <source>
        <dbReference type="ARBA" id="ARBA00022679"/>
    </source>
</evidence>
<evidence type="ECO:0000256" key="8">
    <source>
        <dbReference type="ARBA" id="ARBA00022741"/>
    </source>
</evidence>
<dbReference type="RefSeq" id="WP_265688867.1">
    <property type="nucleotide sequence ID" value="NZ_JAKRRX010000141.1"/>
</dbReference>
<dbReference type="GO" id="GO:0005886">
    <property type="term" value="C:plasma membrane"/>
    <property type="evidence" value="ECO:0007669"/>
    <property type="project" value="UniProtKB-SubCell"/>
</dbReference>
<dbReference type="PANTHER" id="PTHR45528:SF1">
    <property type="entry name" value="SENSOR HISTIDINE KINASE CPXA"/>
    <property type="match status" value="1"/>
</dbReference>
<comment type="subcellular location">
    <subcellularLocation>
        <location evidence="2">Cell membrane</location>
        <topology evidence="2">Multi-pass membrane protein</topology>
    </subcellularLocation>
</comment>
<accession>A0A9X3CH71</accession>
<keyword evidence="6" id="KW-0808">Transferase</keyword>
<evidence type="ECO:0000256" key="13">
    <source>
        <dbReference type="ARBA" id="ARBA00023136"/>
    </source>
</evidence>
<dbReference type="Proteomes" id="UP001155586">
    <property type="component" value="Unassembled WGS sequence"/>
</dbReference>
<dbReference type="SUPFAM" id="SSF47384">
    <property type="entry name" value="Homodimeric domain of signal transducing histidine kinase"/>
    <property type="match status" value="1"/>
</dbReference>
<evidence type="ECO:0000256" key="9">
    <source>
        <dbReference type="ARBA" id="ARBA00022777"/>
    </source>
</evidence>
<name>A0A9X3CH71_9VIBR</name>
<dbReference type="PANTHER" id="PTHR45528">
    <property type="entry name" value="SENSOR HISTIDINE KINASE CPXA"/>
    <property type="match status" value="1"/>
</dbReference>
<evidence type="ECO:0000259" key="14">
    <source>
        <dbReference type="PROSITE" id="PS50109"/>
    </source>
</evidence>
<protein>
    <recommendedName>
        <fullName evidence="3">histidine kinase</fullName>
        <ecNumber evidence="3">2.7.13.3</ecNumber>
    </recommendedName>
</protein>
<sequence length="275" mass="30855">VILGVLLLGIFLISRILVYRITKPILELSQWSKDLNLNETGSLQKLRYTEVQRLANQLTSSVRHQQAAIEREEFFLRTASHELRTPVTTISASGAMLSRLSPSLSNGGQRAIARINRSVTTMHNLINTLLWMSREKRTPLDLDSFDMEALLLDTISNHQYLIEGKELTVHIDSPEKLQSKPLPYTLVQIVITNLIRNAFQHSSQGNIHIIVSSDKISVSNSTEHQSSTSPEPSFGIGLLLIERICANNGWQFTHSEEASRYNVSVHFIGPCSSDI</sequence>
<evidence type="ECO:0000256" key="3">
    <source>
        <dbReference type="ARBA" id="ARBA00012438"/>
    </source>
</evidence>
<dbReference type="EC" id="2.7.13.3" evidence="3"/>
<dbReference type="InterPro" id="IPR003661">
    <property type="entry name" value="HisK_dim/P_dom"/>
</dbReference>
<proteinExistence type="predicted"/>
<dbReference type="InterPro" id="IPR036097">
    <property type="entry name" value="HisK_dim/P_sf"/>
</dbReference>
<evidence type="ECO:0000256" key="7">
    <source>
        <dbReference type="ARBA" id="ARBA00022692"/>
    </source>
</evidence>
<organism evidence="15 16">
    <name type="scientific">Vibrio paucivorans</name>
    <dbReference type="NCBI Taxonomy" id="2829489"/>
    <lineage>
        <taxon>Bacteria</taxon>
        <taxon>Pseudomonadati</taxon>
        <taxon>Pseudomonadota</taxon>
        <taxon>Gammaproteobacteria</taxon>
        <taxon>Vibrionales</taxon>
        <taxon>Vibrionaceae</taxon>
        <taxon>Vibrio</taxon>
    </lineage>
</organism>
<dbReference type="Gene3D" id="1.10.287.130">
    <property type="match status" value="1"/>
</dbReference>
<dbReference type="SUPFAM" id="SSF55874">
    <property type="entry name" value="ATPase domain of HSP90 chaperone/DNA topoisomerase II/histidine kinase"/>
    <property type="match status" value="1"/>
</dbReference>
<evidence type="ECO:0000256" key="5">
    <source>
        <dbReference type="ARBA" id="ARBA00022553"/>
    </source>
</evidence>
<dbReference type="Gene3D" id="3.30.565.10">
    <property type="entry name" value="Histidine kinase-like ATPase, C-terminal domain"/>
    <property type="match status" value="1"/>
</dbReference>